<comment type="caution">
    <text evidence="2">The sequence shown here is derived from an EMBL/GenBank/DDBJ whole genome shotgun (WGS) entry which is preliminary data.</text>
</comment>
<reference evidence="2" key="1">
    <citation type="submission" date="2023-08" db="EMBL/GenBank/DDBJ databases">
        <authorList>
            <person name="Chen Y."/>
            <person name="Shah S."/>
            <person name="Dougan E. K."/>
            <person name="Thang M."/>
            <person name="Chan C."/>
        </authorList>
    </citation>
    <scope>NUCLEOTIDE SEQUENCE</scope>
</reference>
<protein>
    <submittedName>
        <fullName evidence="2">Uncharacterized protein</fullName>
    </submittedName>
</protein>
<dbReference type="EMBL" id="CAUJNA010002322">
    <property type="protein sequence ID" value="CAJ1392335.1"/>
    <property type="molecule type" value="Genomic_DNA"/>
</dbReference>
<keyword evidence="3" id="KW-1185">Reference proteome</keyword>
<evidence type="ECO:0000256" key="1">
    <source>
        <dbReference type="SAM" id="MobiDB-lite"/>
    </source>
</evidence>
<organism evidence="2 3">
    <name type="scientific">Effrenium voratum</name>
    <dbReference type="NCBI Taxonomy" id="2562239"/>
    <lineage>
        <taxon>Eukaryota</taxon>
        <taxon>Sar</taxon>
        <taxon>Alveolata</taxon>
        <taxon>Dinophyceae</taxon>
        <taxon>Suessiales</taxon>
        <taxon>Symbiodiniaceae</taxon>
        <taxon>Effrenium</taxon>
    </lineage>
</organism>
<feature type="compositionally biased region" description="Basic residues" evidence="1">
    <location>
        <begin position="138"/>
        <end position="152"/>
    </location>
</feature>
<evidence type="ECO:0000313" key="2">
    <source>
        <dbReference type="EMBL" id="CAJ1392335.1"/>
    </source>
</evidence>
<evidence type="ECO:0000313" key="3">
    <source>
        <dbReference type="Proteomes" id="UP001178507"/>
    </source>
</evidence>
<gene>
    <name evidence="2" type="ORF">EVOR1521_LOCUS17457</name>
</gene>
<accession>A0AA36N6H8</accession>
<dbReference type="AlphaFoldDB" id="A0AA36N6H8"/>
<dbReference type="Proteomes" id="UP001178507">
    <property type="component" value="Unassembled WGS sequence"/>
</dbReference>
<sequence>MHRTASVEAVRLASAQLREGGANAAEKASLSAHDACKCQSEMQHACWWRRLTSGILQTCVPEDLFVSDTPAESVEPDQVPVESVPAEDMFADGADPMEMALLDDIFGAYAREMGVDVEESGTSQAQVKRKATEEGKQPQKRKNSSKAAKKVF</sequence>
<name>A0AA36N6H8_9DINO</name>
<feature type="region of interest" description="Disordered" evidence="1">
    <location>
        <begin position="117"/>
        <end position="152"/>
    </location>
</feature>
<proteinExistence type="predicted"/>